<evidence type="ECO:0000313" key="2">
    <source>
        <dbReference type="Proteomes" id="UP000028864"/>
    </source>
</evidence>
<dbReference type="AlphaFoldDB" id="A0AAV2WG67"/>
<protein>
    <recommendedName>
        <fullName evidence="3">Carboxymuconolactone decarboxylase family protein</fullName>
    </recommendedName>
</protein>
<dbReference type="EMBL" id="LK021337">
    <property type="protein sequence ID" value="CDQ43205.1"/>
    <property type="molecule type" value="Genomic_DNA"/>
</dbReference>
<dbReference type="Gene3D" id="1.20.1290.10">
    <property type="entry name" value="AhpD-like"/>
    <property type="match status" value="1"/>
</dbReference>
<reference evidence="1" key="1">
    <citation type="submission" date="2014-05" db="EMBL/GenBank/DDBJ databases">
        <authorList>
            <person name="Urmite Genomes"/>
        </authorList>
    </citation>
    <scope>NUCLEOTIDE SEQUENCE</scope>
    <source>
        <strain evidence="1">DSM 44074</strain>
    </source>
</reference>
<proteinExistence type="predicted"/>
<dbReference type="Proteomes" id="UP000028864">
    <property type="component" value="Unassembled WGS sequence"/>
</dbReference>
<evidence type="ECO:0000313" key="1">
    <source>
        <dbReference type="EMBL" id="CDQ43205.1"/>
    </source>
</evidence>
<dbReference type="InterPro" id="IPR029032">
    <property type="entry name" value="AhpD-like"/>
</dbReference>
<gene>
    <name evidence="1" type="ORF">BN1047_01069</name>
</gene>
<evidence type="ECO:0008006" key="3">
    <source>
        <dbReference type="Google" id="ProtNLM"/>
    </source>
</evidence>
<dbReference type="RefSeq" id="WP_030133575.1">
    <property type="nucleotide sequence ID" value="NZ_LK021337.1"/>
</dbReference>
<reference evidence="1" key="2">
    <citation type="submission" date="2015-09" db="EMBL/GenBank/DDBJ databases">
        <title>Draft genome sequence of Mycobacterium neoaurum DSM 44074.</title>
        <authorList>
            <person name="Croce O."/>
            <person name="Robert C."/>
            <person name="Raoult D."/>
            <person name="Drancourt M."/>
        </authorList>
    </citation>
    <scope>NUCLEOTIDE SEQUENCE</scope>
    <source>
        <strain evidence="1">DSM 44074</strain>
    </source>
</reference>
<name>A0AAV2WG67_MYCNE</name>
<dbReference type="SUPFAM" id="SSF69118">
    <property type="entry name" value="AhpD-like"/>
    <property type="match status" value="1"/>
</dbReference>
<accession>A0AAV2WG67</accession>
<organism evidence="1 2">
    <name type="scientific">Mycolicibacterium neoaurum</name>
    <name type="common">Mycobacterium neoaurum</name>
    <dbReference type="NCBI Taxonomy" id="1795"/>
    <lineage>
        <taxon>Bacteria</taxon>
        <taxon>Bacillati</taxon>
        <taxon>Actinomycetota</taxon>
        <taxon>Actinomycetes</taxon>
        <taxon>Mycobacteriales</taxon>
        <taxon>Mycobacteriaceae</taxon>
        <taxon>Mycolicibacterium</taxon>
    </lineage>
</organism>
<sequence length="271" mass="28333">MDLLTGLVALSPGGLTNENQMMRSACAGALGLEPLPFEETSEPSSGTEPMLAAVAEQFSTDVAGVSVQQRGALVATFGADVLSVVSLMFVADFVPRVRAGLGALGVEFPDPDGWDHATHPADALLNRFTGAVGALRGLDPLITEIIRLRGAVQHNCRLCRSLRESTALEAGGSESLYADIEAYQSSARLTEVHKAALGYVDALIWTPAAVDGAAAAVLEHFSAEQAVEITLDVMRNATNKIAVALGGDEPRVAEGTEIYRLGDDGIPVFSS</sequence>